<dbReference type="Pfam" id="PF00348">
    <property type="entry name" value="polyprenyl_synt"/>
    <property type="match status" value="1"/>
</dbReference>
<dbReference type="GO" id="GO:0004659">
    <property type="term" value="F:prenyltransferase activity"/>
    <property type="evidence" value="ECO:0007669"/>
    <property type="project" value="InterPro"/>
</dbReference>
<dbReference type="SUPFAM" id="SSF48576">
    <property type="entry name" value="Terpenoid synthases"/>
    <property type="match status" value="1"/>
</dbReference>
<accession>A0A8B3FKN2</accession>
<evidence type="ECO:0000256" key="3">
    <source>
        <dbReference type="ARBA" id="ARBA00022679"/>
    </source>
</evidence>
<protein>
    <submittedName>
        <fullName evidence="7">Polyprenyl synthetase family protein</fullName>
    </submittedName>
</protein>
<dbReference type="PROSITE" id="PS00723">
    <property type="entry name" value="POLYPRENYL_SYNTHASE_1"/>
    <property type="match status" value="1"/>
</dbReference>
<dbReference type="InterPro" id="IPR008949">
    <property type="entry name" value="Isoprenoid_synthase_dom_sf"/>
</dbReference>
<dbReference type="Proteomes" id="UP000279336">
    <property type="component" value="Unassembled WGS sequence"/>
</dbReference>
<dbReference type="InterPro" id="IPR033749">
    <property type="entry name" value="Polyprenyl_synt_CS"/>
</dbReference>
<evidence type="ECO:0000256" key="1">
    <source>
        <dbReference type="ARBA" id="ARBA00001946"/>
    </source>
</evidence>
<keyword evidence="3 6" id="KW-0808">Transferase</keyword>
<proteinExistence type="inferred from homology"/>
<sequence>MTMFNPASPAGRPFRDAVGEQLSGFLDGACARLSQISPSLAPLGELARAFTAGGKRLRPAFCYWGHAAVAGQPADPAPLVAAAASFDLLHVAILMHDDVIDDSDTRRGLAAVHRQFEALHAGRTGPDDPVALGQAGDPVAFGRAGAILLGDLLAAWSDELVWESGFSPAALAAAHHVLDGMRTEVNAGQFLDMAAEAGLSGGEDPVAVAERVVEFKTARYTVTRPLQYGAALAGADRPTLDALAGLGSPLGRAFQFRDDLLGVFGDEQLTGKPAGDDLREGKRTVLIAEAQAVTPLILDFLGRPLDDSELSRARALLVDCGARARVEERIAADGARARAALDRLEITDEGRTALAGLIEACLVRDF</sequence>
<comment type="cofactor">
    <cofactor evidence="1">
        <name>Mg(2+)</name>
        <dbReference type="ChEBI" id="CHEBI:18420"/>
    </cofactor>
</comment>
<dbReference type="GO" id="GO:0008299">
    <property type="term" value="P:isoprenoid biosynthetic process"/>
    <property type="evidence" value="ECO:0007669"/>
    <property type="project" value="InterPro"/>
</dbReference>
<keyword evidence="4" id="KW-0479">Metal-binding</keyword>
<comment type="caution">
    <text evidence="7">The sequence shown here is derived from an EMBL/GenBank/DDBJ whole genome shotgun (WGS) entry which is preliminary data.</text>
</comment>
<dbReference type="AlphaFoldDB" id="A0A8B3FKN2"/>
<evidence type="ECO:0000256" key="5">
    <source>
        <dbReference type="ARBA" id="ARBA00022842"/>
    </source>
</evidence>
<dbReference type="PANTHER" id="PTHR12001:SF85">
    <property type="entry name" value="SHORT CHAIN ISOPRENYL DIPHOSPHATE SYNTHASE"/>
    <property type="match status" value="1"/>
</dbReference>
<evidence type="ECO:0000313" key="7">
    <source>
        <dbReference type="EMBL" id="RLP11880.1"/>
    </source>
</evidence>
<reference evidence="7 8" key="1">
    <citation type="submission" date="2018-10" db="EMBL/GenBank/DDBJ databases">
        <title>Propionibacterium australiense Genome Sequencing and Assembly.</title>
        <authorList>
            <person name="Bernier A.-M."/>
            <person name="Bernard K."/>
        </authorList>
    </citation>
    <scope>NUCLEOTIDE SEQUENCE [LARGE SCALE GENOMIC DNA]</scope>
    <source>
        <strain evidence="7 8">NML98A078</strain>
    </source>
</reference>
<dbReference type="SFLD" id="SFLDS00005">
    <property type="entry name" value="Isoprenoid_Synthase_Type_I"/>
    <property type="match status" value="1"/>
</dbReference>
<gene>
    <name evidence="7" type="ORF">D7U36_03160</name>
</gene>
<dbReference type="InterPro" id="IPR000092">
    <property type="entry name" value="Polyprenyl_synt"/>
</dbReference>
<evidence type="ECO:0000313" key="8">
    <source>
        <dbReference type="Proteomes" id="UP000279336"/>
    </source>
</evidence>
<dbReference type="GO" id="GO:0046872">
    <property type="term" value="F:metal ion binding"/>
    <property type="evidence" value="ECO:0007669"/>
    <property type="project" value="UniProtKB-KW"/>
</dbReference>
<dbReference type="PANTHER" id="PTHR12001">
    <property type="entry name" value="GERANYLGERANYL PYROPHOSPHATE SYNTHASE"/>
    <property type="match status" value="1"/>
</dbReference>
<dbReference type="OrthoDB" id="4497239at2"/>
<organism evidence="7 8">
    <name type="scientific">Propionibacterium australiense</name>
    <dbReference type="NCBI Taxonomy" id="119981"/>
    <lineage>
        <taxon>Bacteria</taxon>
        <taxon>Bacillati</taxon>
        <taxon>Actinomycetota</taxon>
        <taxon>Actinomycetes</taxon>
        <taxon>Propionibacteriales</taxon>
        <taxon>Propionibacteriaceae</taxon>
        <taxon>Propionibacterium</taxon>
    </lineage>
</organism>
<evidence type="ECO:0000256" key="4">
    <source>
        <dbReference type="ARBA" id="ARBA00022723"/>
    </source>
</evidence>
<evidence type="ECO:0000256" key="6">
    <source>
        <dbReference type="RuleBase" id="RU004466"/>
    </source>
</evidence>
<comment type="similarity">
    <text evidence="2 6">Belongs to the FPP/GGPP synthase family.</text>
</comment>
<keyword evidence="5" id="KW-0460">Magnesium</keyword>
<evidence type="ECO:0000256" key="2">
    <source>
        <dbReference type="ARBA" id="ARBA00006706"/>
    </source>
</evidence>
<name>A0A8B3FKN2_9ACTN</name>
<dbReference type="Gene3D" id="1.10.600.10">
    <property type="entry name" value="Farnesyl Diphosphate Synthase"/>
    <property type="match status" value="1"/>
</dbReference>
<dbReference type="CDD" id="cd00685">
    <property type="entry name" value="Trans_IPPS_HT"/>
    <property type="match status" value="1"/>
</dbReference>
<dbReference type="EMBL" id="RCIW01000004">
    <property type="protein sequence ID" value="RLP11880.1"/>
    <property type="molecule type" value="Genomic_DNA"/>
</dbReference>